<feature type="non-terminal residue" evidence="2">
    <location>
        <position position="120"/>
    </location>
</feature>
<dbReference type="Proteomes" id="UP001432322">
    <property type="component" value="Unassembled WGS sequence"/>
</dbReference>
<reference evidence="2" key="1">
    <citation type="submission" date="2023-10" db="EMBL/GenBank/DDBJ databases">
        <title>Genome assembly of Pristionchus species.</title>
        <authorList>
            <person name="Yoshida K."/>
            <person name="Sommer R.J."/>
        </authorList>
    </citation>
    <scope>NUCLEOTIDE SEQUENCE</scope>
    <source>
        <strain evidence="2">RS5133</strain>
    </source>
</reference>
<dbReference type="AlphaFoldDB" id="A0AAV5WD32"/>
<dbReference type="EMBL" id="BTSY01000005">
    <property type="protein sequence ID" value="GMT30181.1"/>
    <property type="molecule type" value="Genomic_DNA"/>
</dbReference>
<feature type="non-terminal residue" evidence="2">
    <location>
        <position position="1"/>
    </location>
</feature>
<organism evidence="2 3">
    <name type="scientific">Pristionchus fissidentatus</name>
    <dbReference type="NCBI Taxonomy" id="1538716"/>
    <lineage>
        <taxon>Eukaryota</taxon>
        <taxon>Metazoa</taxon>
        <taxon>Ecdysozoa</taxon>
        <taxon>Nematoda</taxon>
        <taxon>Chromadorea</taxon>
        <taxon>Rhabditida</taxon>
        <taxon>Rhabditina</taxon>
        <taxon>Diplogasteromorpha</taxon>
        <taxon>Diplogasteroidea</taxon>
        <taxon>Neodiplogasteridae</taxon>
        <taxon>Pristionchus</taxon>
    </lineage>
</organism>
<evidence type="ECO:0008006" key="4">
    <source>
        <dbReference type="Google" id="ProtNLM"/>
    </source>
</evidence>
<sequence>TMSSRECAICHQWSTMVRSLPNLKMVERRTEWLKRLNLSWQDEEVREAEFRAIQEQGTRRVFWCFRHFTNSNDPYPIDLRLTPNEQVPPLDDARRGDTQDVLPMPARIKRKEEDKNPTGT</sequence>
<evidence type="ECO:0000313" key="3">
    <source>
        <dbReference type="Proteomes" id="UP001432322"/>
    </source>
</evidence>
<evidence type="ECO:0000256" key="1">
    <source>
        <dbReference type="SAM" id="MobiDB-lite"/>
    </source>
</evidence>
<proteinExistence type="predicted"/>
<keyword evidence="3" id="KW-1185">Reference proteome</keyword>
<feature type="region of interest" description="Disordered" evidence="1">
    <location>
        <begin position="77"/>
        <end position="120"/>
    </location>
</feature>
<accession>A0AAV5WD32</accession>
<protein>
    <recommendedName>
        <fullName evidence="4">THAP-type domain-containing protein</fullName>
    </recommendedName>
</protein>
<gene>
    <name evidence="2" type="ORF">PFISCL1PPCAC_21478</name>
</gene>
<feature type="compositionally biased region" description="Basic and acidic residues" evidence="1">
    <location>
        <begin position="110"/>
        <end position="120"/>
    </location>
</feature>
<comment type="caution">
    <text evidence="2">The sequence shown here is derived from an EMBL/GenBank/DDBJ whole genome shotgun (WGS) entry which is preliminary data.</text>
</comment>
<evidence type="ECO:0000313" key="2">
    <source>
        <dbReference type="EMBL" id="GMT30181.1"/>
    </source>
</evidence>
<name>A0AAV5WD32_9BILA</name>